<feature type="compositionally biased region" description="Pro residues" evidence="1">
    <location>
        <begin position="17"/>
        <end position="31"/>
    </location>
</feature>
<reference evidence="2" key="2">
    <citation type="submission" date="2018-04" db="EMBL/GenBank/DDBJ databases">
        <title>OnivRS2 (Oryza nivara Reference Sequence Version 2).</title>
        <authorList>
            <person name="Zhang J."/>
            <person name="Kudrna D."/>
            <person name="Lee S."/>
            <person name="Talag J."/>
            <person name="Rajasekar S."/>
            <person name="Welchert J."/>
            <person name="Hsing Y.-I."/>
            <person name="Wing R.A."/>
        </authorList>
    </citation>
    <scope>NUCLEOTIDE SEQUENCE [LARGE SCALE GENOMIC DNA]</scope>
    <source>
        <strain evidence="2">SL10</strain>
    </source>
</reference>
<protein>
    <submittedName>
        <fullName evidence="2">Uncharacterized protein</fullName>
    </submittedName>
</protein>
<evidence type="ECO:0000313" key="3">
    <source>
        <dbReference type="Proteomes" id="UP000006591"/>
    </source>
</evidence>
<dbReference type="OMA" id="PLHPLAC"/>
<proteinExistence type="predicted"/>
<dbReference type="HOGENOM" id="CLU_1201487_0_0_1"/>
<dbReference type="AlphaFoldDB" id="A0A0E0HCS8"/>
<accession>A0A0E0HCS8</accession>
<reference evidence="2" key="1">
    <citation type="submission" date="2015-04" db="UniProtKB">
        <authorList>
            <consortium name="EnsemblPlants"/>
        </authorList>
    </citation>
    <scope>IDENTIFICATION</scope>
    <source>
        <strain evidence="2">SL10</strain>
    </source>
</reference>
<evidence type="ECO:0000256" key="1">
    <source>
        <dbReference type="SAM" id="MobiDB-lite"/>
    </source>
</evidence>
<name>A0A0E0HCS8_ORYNI</name>
<feature type="region of interest" description="Disordered" evidence="1">
    <location>
        <begin position="1"/>
        <end position="31"/>
    </location>
</feature>
<keyword evidence="3" id="KW-1185">Reference proteome</keyword>
<dbReference type="Gramene" id="ONIVA05G12540.1">
    <property type="protein sequence ID" value="ONIVA05G12540.1"/>
    <property type="gene ID" value="ONIVA05G12540"/>
</dbReference>
<evidence type="ECO:0000313" key="2">
    <source>
        <dbReference type="EnsemblPlants" id="ONIVA05G12540.1"/>
    </source>
</evidence>
<dbReference type="EnsemblPlants" id="ONIVA05G12540.1">
    <property type="protein sequence ID" value="ONIVA05G12540.1"/>
    <property type="gene ID" value="ONIVA05G12540"/>
</dbReference>
<dbReference type="Proteomes" id="UP000006591">
    <property type="component" value="Chromosome 5"/>
</dbReference>
<organism evidence="2">
    <name type="scientific">Oryza nivara</name>
    <name type="common">Indian wild rice</name>
    <name type="synonym">Oryza sativa f. spontanea</name>
    <dbReference type="NCBI Taxonomy" id="4536"/>
    <lineage>
        <taxon>Eukaryota</taxon>
        <taxon>Viridiplantae</taxon>
        <taxon>Streptophyta</taxon>
        <taxon>Embryophyta</taxon>
        <taxon>Tracheophyta</taxon>
        <taxon>Spermatophyta</taxon>
        <taxon>Magnoliopsida</taxon>
        <taxon>Liliopsida</taxon>
        <taxon>Poales</taxon>
        <taxon>Poaceae</taxon>
        <taxon>BOP clade</taxon>
        <taxon>Oryzoideae</taxon>
        <taxon>Oryzeae</taxon>
        <taxon>Oryzinae</taxon>
        <taxon>Oryza</taxon>
    </lineage>
</organism>
<sequence>MAAAASLSRRAPYRCRSPPPRPPAPALPLRRPPSPLHPLACPLPWMTMAASSLSQSQLLFLCALRGQCLGRRRRGPRPALLAAAVRSEPAGLVPEGGQSKRSGSVGGRAQWRSGGFDGQRLYALDQAEQPGHQLYATKNRATRLDLGLTGRRFALSRAHPSRARCSHWTPDWTSWWCIDYVAVWTQYSWSWKVWTEAGRLGDQSLSVLSQEAEKKAQNKAFDTYIEYIPCR</sequence>